<name>A0ABN2S013_9MICO</name>
<protein>
    <recommendedName>
        <fullName evidence="3">2-oxo-4-hydroxy-4-carboxy-5-ureidoimidazoline decarboxylase</fullName>
        <ecNumber evidence="3">4.1.1.97</ecNumber>
    </recommendedName>
</protein>
<comment type="caution">
    <text evidence="9">The sequence shown here is derived from an EMBL/GenBank/DDBJ whole genome shotgun (WGS) entry which is preliminary data.</text>
</comment>
<dbReference type="Proteomes" id="UP001500326">
    <property type="component" value="Unassembled WGS sequence"/>
</dbReference>
<comment type="pathway">
    <text evidence="2">Purine metabolism; urate degradation; (S)-allantoin from urate: step 3/3.</text>
</comment>
<evidence type="ECO:0000256" key="2">
    <source>
        <dbReference type="ARBA" id="ARBA00004754"/>
    </source>
</evidence>
<evidence type="ECO:0000256" key="5">
    <source>
        <dbReference type="ARBA" id="ARBA00022793"/>
    </source>
</evidence>
<sequence>MELAEFNALDAAESARVVGVWAAIPEWVQSVVDGRPYRTVDELVAVAEGLARDWTRADLDAALSHHPRIGERPAGTGAEAAASRTEQAGMTDADDDVTALIAAGNRVYEERFGRVFLIRAAGRTPQEMLAELKRRLSNDPDAEVGEALAQLAEIALLRARGDVIETASTSTPTETGVPS</sequence>
<dbReference type="EMBL" id="BAAAOH010000001">
    <property type="protein sequence ID" value="GAA1977758.1"/>
    <property type="molecule type" value="Genomic_DNA"/>
</dbReference>
<evidence type="ECO:0000256" key="4">
    <source>
        <dbReference type="ARBA" id="ARBA00022631"/>
    </source>
</evidence>
<evidence type="ECO:0000259" key="8">
    <source>
        <dbReference type="Pfam" id="PF09349"/>
    </source>
</evidence>
<organism evidence="9 10">
    <name type="scientific">Microbacterium pumilum</name>
    <dbReference type="NCBI Taxonomy" id="344165"/>
    <lineage>
        <taxon>Bacteria</taxon>
        <taxon>Bacillati</taxon>
        <taxon>Actinomycetota</taxon>
        <taxon>Actinomycetes</taxon>
        <taxon>Micrococcales</taxon>
        <taxon>Microbacteriaceae</taxon>
        <taxon>Microbacterium</taxon>
    </lineage>
</organism>
<dbReference type="Gene3D" id="1.10.3330.10">
    <property type="entry name" value="Oxo-4-hydroxy-4-carboxy-5-ureidoimidazoline decarboxylase"/>
    <property type="match status" value="1"/>
</dbReference>
<dbReference type="SUPFAM" id="SSF158694">
    <property type="entry name" value="UraD-Like"/>
    <property type="match status" value="1"/>
</dbReference>
<evidence type="ECO:0000256" key="1">
    <source>
        <dbReference type="ARBA" id="ARBA00001163"/>
    </source>
</evidence>
<dbReference type="InterPro" id="IPR017595">
    <property type="entry name" value="OHCU_decarboxylase-2"/>
</dbReference>
<dbReference type="PANTHER" id="PTHR43466">
    <property type="entry name" value="2-OXO-4-HYDROXY-4-CARBOXY-5-UREIDOIMIDAZOLINE DECARBOXYLASE-RELATED"/>
    <property type="match status" value="1"/>
</dbReference>
<keyword evidence="5" id="KW-0210">Decarboxylase</keyword>
<evidence type="ECO:0000313" key="10">
    <source>
        <dbReference type="Proteomes" id="UP001500326"/>
    </source>
</evidence>
<keyword evidence="6" id="KW-0456">Lyase</keyword>
<accession>A0ABN2S013</accession>
<comment type="catalytic activity">
    <reaction evidence="1">
        <text>5-hydroxy-2-oxo-4-ureido-2,5-dihydro-1H-imidazole-5-carboxylate + H(+) = (S)-allantoin + CO2</text>
        <dbReference type="Rhea" id="RHEA:26301"/>
        <dbReference type="ChEBI" id="CHEBI:15378"/>
        <dbReference type="ChEBI" id="CHEBI:15678"/>
        <dbReference type="ChEBI" id="CHEBI:16526"/>
        <dbReference type="ChEBI" id="CHEBI:58639"/>
        <dbReference type="EC" id="4.1.1.97"/>
    </reaction>
</comment>
<evidence type="ECO:0000256" key="6">
    <source>
        <dbReference type="ARBA" id="ARBA00023239"/>
    </source>
</evidence>
<proteinExistence type="predicted"/>
<dbReference type="EC" id="4.1.1.97" evidence="3"/>
<dbReference type="Pfam" id="PF09349">
    <property type="entry name" value="OHCU_decarbox"/>
    <property type="match status" value="1"/>
</dbReference>
<gene>
    <name evidence="9" type="primary">uraD</name>
    <name evidence="9" type="ORF">GCM10009777_08590</name>
</gene>
<dbReference type="NCBIfam" id="TIGR03180">
    <property type="entry name" value="UraD_2"/>
    <property type="match status" value="1"/>
</dbReference>
<keyword evidence="4" id="KW-0659">Purine metabolism</keyword>
<feature type="domain" description="Oxo-4-hydroxy-4-carboxy-5-ureidoimidazoline decarboxylase" evidence="8">
    <location>
        <begin position="7"/>
        <end position="160"/>
    </location>
</feature>
<dbReference type="PANTHER" id="PTHR43466:SF1">
    <property type="entry name" value="2-OXO-4-HYDROXY-4-CARBOXY-5-UREIDOIMIDAZOLINE DECARBOXYLASE-RELATED"/>
    <property type="match status" value="1"/>
</dbReference>
<evidence type="ECO:0000256" key="3">
    <source>
        <dbReference type="ARBA" id="ARBA00012257"/>
    </source>
</evidence>
<dbReference type="InterPro" id="IPR036778">
    <property type="entry name" value="OHCU_decarboxylase_sf"/>
</dbReference>
<feature type="region of interest" description="Disordered" evidence="7">
    <location>
        <begin position="67"/>
        <end position="91"/>
    </location>
</feature>
<evidence type="ECO:0000313" key="9">
    <source>
        <dbReference type="EMBL" id="GAA1977758.1"/>
    </source>
</evidence>
<dbReference type="NCBIfam" id="NF010372">
    <property type="entry name" value="PRK13798.1"/>
    <property type="match status" value="1"/>
</dbReference>
<evidence type="ECO:0000256" key="7">
    <source>
        <dbReference type="SAM" id="MobiDB-lite"/>
    </source>
</evidence>
<reference evidence="9 10" key="1">
    <citation type="journal article" date="2019" name="Int. J. Syst. Evol. Microbiol.">
        <title>The Global Catalogue of Microorganisms (GCM) 10K type strain sequencing project: providing services to taxonomists for standard genome sequencing and annotation.</title>
        <authorList>
            <consortium name="The Broad Institute Genomics Platform"/>
            <consortium name="The Broad Institute Genome Sequencing Center for Infectious Disease"/>
            <person name="Wu L."/>
            <person name="Ma J."/>
        </authorList>
    </citation>
    <scope>NUCLEOTIDE SEQUENCE [LARGE SCALE GENOMIC DNA]</scope>
    <source>
        <strain evidence="9 10">JCM 14902</strain>
    </source>
</reference>
<keyword evidence="10" id="KW-1185">Reference proteome</keyword>
<dbReference type="RefSeq" id="WP_344058854.1">
    <property type="nucleotide sequence ID" value="NZ_BAAAOH010000001.1"/>
</dbReference>
<dbReference type="InterPro" id="IPR018020">
    <property type="entry name" value="OHCU_decarboxylase"/>
</dbReference>